<feature type="compositionally biased region" description="Low complexity" evidence="1">
    <location>
        <begin position="212"/>
        <end position="222"/>
    </location>
</feature>
<evidence type="ECO:0000313" key="2">
    <source>
        <dbReference type="EMBL" id="WWC90604.1"/>
    </source>
</evidence>
<gene>
    <name evidence="2" type="ORF">L201_005540</name>
</gene>
<feature type="compositionally biased region" description="Low complexity" evidence="1">
    <location>
        <begin position="304"/>
        <end position="316"/>
    </location>
</feature>
<feature type="region of interest" description="Disordered" evidence="1">
    <location>
        <begin position="453"/>
        <end position="472"/>
    </location>
</feature>
<feature type="compositionally biased region" description="Low complexity" evidence="1">
    <location>
        <begin position="484"/>
        <end position="496"/>
    </location>
</feature>
<feature type="compositionally biased region" description="Low complexity" evidence="1">
    <location>
        <begin position="138"/>
        <end position="161"/>
    </location>
</feature>
<feature type="region of interest" description="Disordered" evidence="1">
    <location>
        <begin position="46"/>
        <end position="88"/>
    </location>
</feature>
<dbReference type="Proteomes" id="UP001355207">
    <property type="component" value="Chromosome 7"/>
</dbReference>
<feature type="region of interest" description="Disordered" evidence="1">
    <location>
        <begin position="198"/>
        <end position="242"/>
    </location>
</feature>
<feature type="region of interest" description="Disordered" evidence="1">
    <location>
        <begin position="103"/>
        <end position="165"/>
    </location>
</feature>
<feature type="compositionally biased region" description="Polar residues" evidence="1">
    <location>
        <begin position="409"/>
        <end position="419"/>
    </location>
</feature>
<dbReference type="RefSeq" id="XP_066077367.1">
    <property type="nucleotide sequence ID" value="XM_066221270.1"/>
</dbReference>
<evidence type="ECO:0000313" key="3">
    <source>
        <dbReference type="Proteomes" id="UP001355207"/>
    </source>
</evidence>
<feature type="region of interest" description="Disordered" evidence="1">
    <location>
        <begin position="484"/>
        <end position="511"/>
    </location>
</feature>
<feature type="region of interest" description="Disordered" evidence="1">
    <location>
        <begin position="601"/>
        <end position="632"/>
    </location>
</feature>
<organism evidence="2 3">
    <name type="scientific">Kwoniella dendrophila CBS 6074</name>
    <dbReference type="NCBI Taxonomy" id="1295534"/>
    <lineage>
        <taxon>Eukaryota</taxon>
        <taxon>Fungi</taxon>
        <taxon>Dikarya</taxon>
        <taxon>Basidiomycota</taxon>
        <taxon>Agaricomycotina</taxon>
        <taxon>Tremellomycetes</taxon>
        <taxon>Tremellales</taxon>
        <taxon>Cryptococcaceae</taxon>
        <taxon>Kwoniella</taxon>
    </lineage>
</organism>
<keyword evidence="3" id="KW-1185">Reference proteome</keyword>
<sequence>MSQPTSPVLRNSSFSHLDCFASSSKIPSDRTSTTIKDYPIFTLHLTSSPSNSPSGSSAYPYSYSPTLISTPDRGRSSSPCSSISITNSERELYPSDEIHIELGSPQVLSSPKLGVKRDSKSSLSARKSIQFGKDKHSSTSPSSPSSSLSSSSPKKSSSVSTAVNWARPLRVTKEKDSKQDQLQESIASMRIFGASLQKSRRLNNKTPTEDLSATATASPCSSSDDEDSISSSPITPSTDINDNIKDLQIESRGWSVFGSSAKGLGVSGVAEWDTPVCTPIRELSLEETLPQFDFSHIIPITIPSSTSSSSLASSSITPPPIPKKGSSSSSTSAATLPRSVSKPVLKQSSTTMNLSSIADSPLSCCNPRILATSQSLNSFSSPSNLAELRNLRQAAIVLENEARKPIPINSGSTTTTAVTKENPRERKIKRKAVPSIAESDIIDYYSTSSSSCANSTSSSSSPSSSLATPTSSIQISSSPESILASSSSSLSSSSSIDQKQRRRNSAIDQILIPRQLPGMGMGNSIFNKHRQLYQNHLATRSVIEISPRLNKTLPTFDENEVIIIPRINSSPPLTSSPSKAQFCKNKFDSNLILKEGINLSSTSTSSSMYENEDSSLQPITTPNSKSNSISNSSSLSASQTEYFLNSVENAFKKLEFERAEISQQKSSNLIIGSKEKESKHKRGFSRFLGKKE</sequence>
<feature type="compositionally biased region" description="Low complexity" evidence="1">
    <location>
        <begin position="623"/>
        <end position="632"/>
    </location>
</feature>
<dbReference type="GeneID" id="91096210"/>
<feature type="region of interest" description="Disordered" evidence="1">
    <location>
        <begin position="304"/>
        <end position="347"/>
    </location>
</feature>
<dbReference type="AlphaFoldDB" id="A0AAX4K0C3"/>
<evidence type="ECO:0000256" key="1">
    <source>
        <dbReference type="SAM" id="MobiDB-lite"/>
    </source>
</evidence>
<feature type="compositionally biased region" description="Low complexity" evidence="1">
    <location>
        <begin position="76"/>
        <end position="87"/>
    </location>
</feature>
<feature type="compositionally biased region" description="Low complexity" evidence="1">
    <location>
        <begin position="47"/>
        <end position="65"/>
    </location>
</feature>
<protein>
    <submittedName>
        <fullName evidence="2">Uncharacterized protein</fullName>
    </submittedName>
</protein>
<reference evidence="2 3" key="1">
    <citation type="submission" date="2024-01" db="EMBL/GenBank/DDBJ databases">
        <title>Comparative genomics of Cryptococcus and Kwoniella reveals pathogenesis evolution and contrasting modes of karyotype evolution via chromosome fusion or intercentromeric recombination.</title>
        <authorList>
            <person name="Coelho M.A."/>
            <person name="David-Palma M."/>
            <person name="Shea T."/>
            <person name="Bowers K."/>
            <person name="McGinley-Smith S."/>
            <person name="Mohammad A.W."/>
            <person name="Gnirke A."/>
            <person name="Yurkov A.M."/>
            <person name="Nowrousian M."/>
            <person name="Sun S."/>
            <person name="Cuomo C.A."/>
            <person name="Heitman J."/>
        </authorList>
    </citation>
    <scope>NUCLEOTIDE SEQUENCE [LARGE SCALE GENOMIC DNA]</scope>
    <source>
        <strain evidence="2 3">CBS 6074</strain>
    </source>
</reference>
<name>A0AAX4K0C3_9TREE</name>
<dbReference type="EMBL" id="CP144104">
    <property type="protein sequence ID" value="WWC90604.1"/>
    <property type="molecule type" value="Genomic_DNA"/>
</dbReference>
<feature type="compositionally biased region" description="Low complexity" evidence="1">
    <location>
        <begin position="229"/>
        <end position="240"/>
    </location>
</feature>
<proteinExistence type="predicted"/>
<feature type="region of interest" description="Disordered" evidence="1">
    <location>
        <begin position="405"/>
        <end position="433"/>
    </location>
</feature>
<feature type="compositionally biased region" description="Low complexity" evidence="1">
    <location>
        <begin position="323"/>
        <end position="337"/>
    </location>
</feature>
<accession>A0AAX4K0C3</accession>
<feature type="region of interest" description="Disordered" evidence="1">
    <location>
        <begin position="667"/>
        <end position="692"/>
    </location>
</feature>